<feature type="domain" description="Glyoxalase/fosfomycin resistance/dioxygenase" evidence="1">
    <location>
        <begin position="10"/>
        <end position="116"/>
    </location>
</feature>
<proteinExistence type="predicted"/>
<evidence type="ECO:0000313" key="2">
    <source>
        <dbReference type="EMBL" id="KIQ03308.1"/>
    </source>
</evidence>
<evidence type="ECO:0000313" key="3">
    <source>
        <dbReference type="Proteomes" id="UP000032068"/>
    </source>
</evidence>
<dbReference type="SUPFAM" id="SSF54593">
    <property type="entry name" value="Glyoxalase/Bleomycin resistance protein/Dihydroxybiphenyl dioxygenase"/>
    <property type="match status" value="1"/>
</dbReference>
<dbReference type="InterPro" id="IPR004360">
    <property type="entry name" value="Glyas_Fos-R_dOase_dom"/>
</dbReference>
<dbReference type="RefSeq" id="WP_042553010.1">
    <property type="nucleotide sequence ID" value="NZ_JXQW01000013.1"/>
</dbReference>
<dbReference type="Gene3D" id="3.10.180.10">
    <property type="entry name" value="2,3-Dihydroxybiphenyl 1,2-Dioxygenase, domain 1"/>
    <property type="match status" value="1"/>
</dbReference>
<dbReference type="Proteomes" id="UP000032068">
    <property type="component" value="Unassembled WGS sequence"/>
</dbReference>
<dbReference type="AlphaFoldDB" id="A0A0D0JBN2"/>
<dbReference type="OrthoDB" id="674527at2"/>
<dbReference type="InterPro" id="IPR029068">
    <property type="entry name" value="Glyas_Bleomycin-R_OHBP_Dase"/>
</dbReference>
<protein>
    <submittedName>
        <fullName evidence="2">Glyoxalase</fullName>
    </submittedName>
</protein>
<gene>
    <name evidence="2" type="ORF">RU08_06610</name>
</gene>
<comment type="caution">
    <text evidence="2">The sequence shown here is derived from an EMBL/GenBank/DDBJ whole genome shotgun (WGS) entry which is preliminary data.</text>
</comment>
<organism evidence="2 3">
    <name type="scientific">Pseudomonas fulva</name>
    <dbReference type="NCBI Taxonomy" id="47880"/>
    <lineage>
        <taxon>Bacteria</taxon>
        <taxon>Pseudomonadati</taxon>
        <taxon>Pseudomonadota</taxon>
        <taxon>Gammaproteobacteria</taxon>
        <taxon>Pseudomonadales</taxon>
        <taxon>Pseudomonadaceae</taxon>
        <taxon>Pseudomonas</taxon>
    </lineage>
</organism>
<reference evidence="2 3" key="1">
    <citation type="submission" date="2014-12" db="EMBL/GenBank/DDBJ databases">
        <title>16Stimator: statistical estimation of ribosomal gene copy numbers from draft genome assemblies.</title>
        <authorList>
            <person name="Perisin M.A."/>
            <person name="Vetter M."/>
            <person name="Gilbert J.A."/>
            <person name="Bergelson J."/>
        </authorList>
    </citation>
    <scope>NUCLEOTIDE SEQUENCE [LARGE SCALE GENOMIC DNA]</scope>
    <source>
        <strain evidence="2 3">MEJ086</strain>
    </source>
</reference>
<accession>A0A0D0JBN2</accession>
<name>A0A0D0JBN2_9PSED</name>
<dbReference type="EMBL" id="JXQW01000013">
    <property type="protein sequence ID" value="KIQ03308.1"/>
    <property type="molecule type" value="Genomic_DNA"/>
</dbReference>
<sequence length="120" mass="13993">MLTSVELKTFIPAKDYPLSQAFYTALGFKPGWQSDEMSYFSNGDHNAFLLQNFYVKEQAENFVMHLLVDDVEAWWANVQKEKLGERFGVRTIEPQDQPWGIREFIIFDPSGVLWRIGQNI</sequence>
<dbReference type="Pfam" id="PF00903">
    <property type="entry name" value="Glyoxalase"/>
    <property type="match status" value="1"/>
</dbReference>
<evidence type="ECO:0000259" key="1">
    <source>
        <dbReference type="Pfam" id="PF00903"/>
    </source>
</evidence>